<dbReference type="Proteomes" id="UP000256817">
    <property type="component" value="Unassembled WGS sequence"/>
</dbReference>
<reference evidence="2" key="1">
    <citation type="submission" date="2018-11" db="EMBL/GenBank/DDBJ databases">
        <title>Draft genome sequences of proposed Pectobacterium aquaticum sp. nov. isolated in France from fresh water.</title>
        <authorList>
            <person name="Pedron J."/>
            <person name="Barny M.A."/>
        </authorList>
    </citation>
    <scope>NUCLEOTIDE SEQUENCE [LARGE SCALE GENOMIC DNA]</scope>
    <source>
        <strain evidence="2">A35-S23-M15</strain>
    </source>
</reference>
<accession>A0A426IP37</accession>
<proteinExistence type="predicted"/>
<evidence type="ECO:0000313" key="2">
    <source>
        <dbReference type="EMBL" id="RRO02535.1"/>
    </source>
</evidence>
<organism evidence="2 3">
    <name type="scientific">Pectobacterium aquaticum</name>
    <dbReference type="NCBI Taxonomy" id="2204145"/>
    <lineage>
        <taxon>Bacteria</taxon>
        <taxon>Pseudomonadati</taxon>
        <taxon>Pseudomonadota</taxon>
        <taxon>Gammaproteobacteria</taxon>
        <taxon>Enterobacterales</taxon>
        <taxon>Pectobacteriaceae</taxon>
        <taxon>Pectobacterium</taxon>
    </lineage>
</organism>
<dbReference type="InterPro" id="IPR003220">
    <property type="entry name" value="InsA_N_dom_Znf"/>
</dbReference>
<keyword evidence="3" id="KW-1185">Reference proteome</keyword>
<protein>
    <recommendedName>
        <fullName evidence="1">InsA N-terminal zinc ribbon domain-containing protein</fullName>
    </recommendedName>
</protein>
<dbReference type="EMBL" id="QHJW02000086">
    <property type="protein sequence ID" value="RRO02535.1"/>
    <property type="molecule type" value="Genomic_DNA"/>
</dbReference>
<name>A0A426IP37_9GAMM</name>
<comment type="caution">
    <text evidence="2">The sequence shown here is derived from an EMBL/GenBank/DDBJ whole genome shotgun (WGS) entry which is preliminary data.</text>
</comment>
<evidence type="ECO:0000313" key="3">
    <source>
        <dbReference type="Proteomes" id="UP000256817"/>
    </source>
</evidence>
<feature type="domain" description="InsA N-terminal zinc ribbon" evidence="1">
    <location>
        <begin position="1"/>
        <end position="23"/>
    </location>
</feature>
<gene>
    <name evidence="2" type="ORF">DMB85_020060</name>
</gene>
<evidence type="ECO:0000259" key="1">
    <source>
        <dbReference type="Pfam" id="PF03811"/>
    </source>
</evidence>
<dbReference type="Pfam" id="PF03811">
    <property type="entry name" value="Zn_ribbon_InsA"/>
    <property type="match status" value="1"/>
</dbReference>
<sequence>MASVTVHCPRCQSANYRNGLQRSGRLGYGKDTHWHSLRRSALA</sequence>